<dbReference type="PANTHER" id="PTHR33930">
    <property type="entry name" value="ALKYL HYDROPEROXIDE REDUCTASE AHPD"/>
    <property type="match status" value="1"/>
</dbReference>
<dbReference type="SUPFAM" id="SSF69118">
    <property type="entry name" value="AhpD-like"/>
    <property type="match status" value="1"/>
</dbReference>
<name>A0ABX1ET45_9PROT</name>
<evidence type="ECO:0000313" key="2">
    <source>
        <dbReference type="EMBL" id="NKE43799.1"/>
    </source>
</evidence>
<accession>A0ABX1ET45</accession>
<dbReference type="Proteomes" id="UP000765160">
    <property type="component" value="Unassembled WGS sequence"/>
</dbReference>
<reference evidence="2 3" key="1">
    <citation type="submission" date="2020-03" db="EMBL/GenBank/DDBJ databases">
        <title>Roseomonas selenitidurans sp. nov. isolated from soil.</title>
        <authorList>
            <person name="Liu H."/>
        </authorList>
    </citation>
    <scope>NUCLEOTIDE SEQUENCE [LARGE SCALE GENOMIC DNA]</scope>
    <source>
        <strain evidence="2 3">JCM 15073</strain>
    </source>
</reference>
<organism evidence="2 3">
    <name type="scientific">Falsiroseomonas frigidaquae</name>
    <dbReference type="NCBI Taxonomy" id="487318"/>
    <lineage>
        <taxon>Bacteria</taxon>
        <taxon>Pseudomonadati</taxon>
        <taxon>Pseudomonadota</taxon>
        <taxon>Alphaproteobacteria</taxon>
        <taxon>Acetobacterales</taxon>
        <taxon>Roseomonadaceae</taxon>
        <taxon>Falsiroseomonas</taxon>
    </lineage>
</organism>
<evidence type="ECO:0000313" key="3">
    <source>
        <dbReference type="Proteomes" id="UP000765160"/>
    </source>
</evidence>
<keyword evidence="3" id="KW-1185">Reference proteome</keyword>
<sequence length="115" mass="11883">MSEDEELPAAAGQVARAYPEIWRAYAALGAACAASGPIEDQALRLVKLALAIGAGSEGGVHSHCRRALEEGVPAAALKQVALLAIPTLGFPRSVAALTWVEDVTDPEARRHASTG</sequence>
<dbReference type="InterPro" id="IPR003779">
    <property type="entry name" value="CMD-like"/>
</dbReference>
<comment type="caution">
    <text evidence="2">The sequence shown here is derived from an EMBL/GenBank/DDBJ whole genome shotgun (WGS) entry which is preliminary data.</text>
</comment>
<dbReference type="PANTHER" id="PTHR33930:SF2">
    <property type="entry name" value="BLR3452 PROTEIN"/>
    <property type="match status" value="1"/>
</dbReference>
<dbReference type="Gene3D" id="1.20.1290.10">
    <property type="entry name" value="AhpD-like"/>
    <property type="match status" value="1"/>
</dbReference>
<dbReference type="InterPro" id="IPR029032">
    <property type="entry name" value="AhpD-like"/>
</dbReference>
<dbReference type="RefSeq" id="WP_168047104.1">
    <property type="nucleotide sequence ID" value="NZ_JAATJR010000001.1"/>
</dbReference>
<protein>
    <submittedName>
        <fullName evidence="2">Carboxymuconolactone decarboxylase family protein</fullName>
    </submittedName>
</protein>
<dbReference type="Pfam" id="PF02627">
    <property type="entry name" value="CMD"/>
    <property type="match status" value="1"/>
</dbReference>
<feature type="domain" description="Carboxymuconolactone decarboxylase-like" evidence="1">
    <location>
        <begin position="19"/>
        <end position="102"/>
    </location>
</feature>
<gene>
    <name evidence="2" type="ORF">HB662_03350</name>
</gene>
<proteinExistence type="predicted"/>
<evidence type="ECO:0000259" key="1">
    <source>
        <dbReference type="Pfam" id="PF02627"/>
    </source>
</evidence>
<dbReference type="EMBL" id="JAAVTX010000001">
    <property type="protein sequence ID" value="NKE43799.1"/>
    <property type="molecule type" value="Genomic_DNA"/>
</dbReference>